<feature type="active site" description="Nucleophile" evidence="5">
    <location>
        <position position="389"/>
    </location>
</feature>
<feature type="binding site" evidence="5">
    <location>
        <begin position="268"/>
        <end position="274"/>
    </location>
    <ligand>
        <name>S-adenosyl-L-methionine</name>
        <dbReference type="ChEBI" id="CHEBI:59789"/>
    </ligand>
</feature>
<evidence type="ECO:0000256" key="3">
    <source>
        <dbReference type="ARBA" id="ARBA00022691"/>
    </source>
</evidence>
<dbReference type="Gene3D" id="1.10.940.10">
    <property type="entry name" value="NusB-like"/>
    <property type="match status" value="1"/>
</dbReference>
<keyword evidence="2 5" id="KW-0808">Transferase</keyword>
<dbReference type="GO" id="GO:0008173">
    <property type="term" value="F:RNA methyltransferase activity"/>
    <property type="evidence" value="ECO:0007669"/>
    <property type="project" value="InterPro"/>
</dbReference>
<dbReference type="PROSITE" id="PS51686">
    <property type="entry name" value="SAM_MT_RSMB_NOP"/>
    <property type="match status" value="1"/>
</dbReference>
<feature type="binding site" evidence="5">
    <location>
        <position position="336"/>
    </location>
    <ligand>
        <name>S-adenosyl-L-methionine</name>
        <dbReference type="ChEBI" id="CHEBI:59789"/>
    </ligand>
</feature>
<name>A0AA96J9B1_9MICO</name>
<protein>
    <submittedName>
        <fullName evidence="7">Transcription antitermination factor NusB</fullName>
    </submittedName>
</protein>
<proteinExistence type="inferred from homology"/>
<evidence type="ECO:0000256" key="1">
    <source>
        <dbReference type="ARBA" id="ARBA00022603"/>
    </source>
</evidence>
<dbReference type="EMBL" id="CP134879">
    <property type="protein sequence ID" value="WNM25798.1"/>
    <property type="molecule type" value="Genomic_DNA"/>
</dbReference>
<dbReference type="PRINTS" id="PR02008">
    <property type="entry name" value="RCMTFAMILY"/>
</dbReference>
<keyword evidence="3 5" id="KW-0949">S-adenosyl-L-methionine</keyword>
<keyword evidence="1 5" id="KW-0489">Methyltransferase</keyword>
<dbReference type="Proteomes" id="UP001304125">
    <property type="component" value="Chromosome"/>
</dbReference>
<dbReference type="GO" id="GO:0003723">
    <property type="term" value="F:RNA binding"/>
    <property type="evidence" value="ECO:0007669"/>
    <property type="project" value="UniProtKB-UniRule"/>
</dbReference>
<dbReference type="InterPro" id="IPR029063">
    <property type="entry name" value="SAM-dependent_MTases_sf"/>
</dbReference>
<dbReference type="GO" id="GO:0006355">
    <property type="term" value="P:regulation of DNA-templated transcription"/>
    <property type="evidence" value="ECO:0007669"/>
    <property type="project" value="InterPro"/>
</dbReference>
<dbReference type="AlphaFoldDB" id="A0AA96J9B1"/>
<evidence type="ECO:0000256" key="4">
    <source>
        <dbReference type="ARBA" id="ARBA00022884"/>
    </source>
</evidence>
<dbReference type="Pfam" id="PF01029">
    <property type="entry name" value="NusB"/>
    <property type="match status" value="1"/>
</dbReference>
<dbReference type="InterPro" id="IPR049560">
    <property type="entry name" value="MeTrfase_RsmB-F_NOP2_cat"/>
</dbReference>
<accession>A0AA96J9B1</accession>
<dbReference type="SUPFAM" id="SSF48013">
    <property type="entry name" value="NusB-like"/>
    <property type="match status" value="1"/>
</dbReference>
<evidence type="ECO:0000313" key="8">
    <source>
        <dbReference type="Proteomes" id="UP001304125"/>
    </source>
</evidence>
<feature type="domain" description="SAM-dependent MTase RsmB/NOP-type" evidence="6">
    <location>
        <begin position="164"/>
        <end position="452"/>
    </location>
</feature>
<evidence type="ECO:0000256" key="2">
    <source>
        <dbReference type="ARBA" id="ARBA00022679"/>
    </source>
</evidence>
<evidence type="ECO:0000256" key="5">
    <source>
        <dbReference type="PROSITE-ProRule" id="PRU01023"/>
    </source>
</evidence>
<evidence type="ECO:0000313" key="7">
    <source>
        <dbReference type="EMBL" id="WNM25798.1"/>
    </source>
</evidence>
<dbReference type="InterPro" id="IPR023267">
    <property type="entry name" value="RCMT"/>
</dbReference>
<dbReference type="RefSeq" id="WP_313501283.1">
    <property type="nucleotide sequence ID" value="NZ_CP134879.1"/>
</dbReference>
<comment type="similarity">
    <text evidence="5">Belongs to the class I-like SAM-binding methyltransferase superfamily. RsmB/NOP family.</text>
</comment>
<feature type="binding site" evidence="5">
    <location>
        <position position="320"/>
    </location>
    <ligand>
        <name>S-adenosyl-L-methionine</name>
        <dbReference type="ChEBI" id="CHEBI:59789"/>
    </ligand>
</feature>
<dbReference type="InterPro" id="IPR006027">
    <property type="entry name" value="NusB_RsmB_TIM44"/>
</dbReference>
<reference evidence="7 8" key="1">
    <citation type="submission" date="2023-09" db="EMBL/GenBank/DDBJ databases">
        <title>Demequina sp. a novel bacteria isolated from Capsicum annuum.</title>
        <authorList>
            <person name="Humaira Z."/>
            <person name="Lee J."/>
            <person name="Cho D."/>
        </authorList>
    </citation>
    <scope>NUCLEOTIDE SEQUENCE [LARGE SCALE GENOMIC DNA]</scope>
    <source>
        <strain evidence="7 8">OYTSA14</strain>
    </source>
</reference>
<dbReference type="PANTHER" id="PTHR22807:SF53">
    <property type="entry name" value="RIBOSOMAL RNA SMALL SUBUNIT METHYLTRANSFERASE B-RELATED"/>
    <property type="match status" value="1"/>
</dbReference>
<organism evidence="7 8">
    <name type="scientific">Demequina capsici</name>
    <dbReference type="NCBI Taxonomy" id="3075620"/>
    <lineage>
        <taxon>Bacteria</taxon>
        <taxon>Bacillati</taxon>
        <taxon>Actinomycetota</taxon>
        <taxon>Actinomycetes</taxon>
        <taxon>Micrococcales</taxon>
        <taxon>Demequinaceae</taxon>
        <taxon>Demequina</taxon>
    </lineage>
</organism>
<dbReference type="Gene3D" id="3.40.50.150">
    <property type="entry name" value="Vaccinia Virus protein VP39"/>
    <property type="match status" value="1"/>
</dbReference>
<dbReference type="SUPFAM" id="SSF53335">
    <property type="entry name" value="S-adenosyl-L-methionine-dependent methyltransferases"/>
    <property type="match status" value="1"/>
</dbReference>
<dbReference type="GO" id="GO:0001510">
    <property type="term" value="P:RNA methylation"/>
    <property type="evidence" value="ECO:0007669"/>
    <property type="project" value="InterPro"/>
</dbReference>
<gene>
    <name evidence="7" type="ORF">RN606_06520</name>
</gene>
<evidence type="ECO:0000259" key="6">
    <source>
        <dbReference type="PROSITE" id="PS51686"/>
    </source>
</evidence>
<sequence>MSRRDPAREAALECIDAVDAEGGYANLVMPRILAAHRLSGRDAAFATELAYGALRMHGLYDAVIGSAAGRPIGKVDPEVRRVLWLGVHQLLGMRVANHAAVSETVSLARARVGVGPSKFVNAVLRRVSEVSRDAWIARVAPGSGRDAVALQQSHPAWVAAELDRALSADGRAGQLESLLVSDNEPARVALVARPGLVDREALVASAPGAVPGTLAPTAVVLAEGGDPGSLAEVRDRRAAVQDEGSQVVAAALVAAAPVASGERWIDLCAGPGGKAALLGAHAALGGATVDALELHPHRARLVEDSVKAIPQGTVSVSVGDGTVWGEPGSYDRVLLDAPCTGLGALRRRPEARWRKDPSDVPALQQLQAQLLDRALALVRPGGLVAYITCSPLLGETRDIVSSARGATVLDAREAVATVTGTGVDGWGRGPHVQLWTHAHGTDSMFLALLRRDGT</sequence>
<dbReference type="InterPro" id="IPR001678">
    <property type="entry name" value="MeTrfase_RsmB-F_NOP2_dom"/>
</dbReference>
<feature type="binding site" evidence="5">
    <location>
        <position position="293"/>
    </location>
    <ligand>
        <name>S-adenosyl-L-methionine</name>
        <dbReference type="ChEBI" id="CHEBI:59789"/>
    </ligand>
</feature>
<keyword evidence="8" id="KW-1185">Reference proteome</keyword>
<dbReference type="InterPro" id="IPR035926">
    <property type="entry name" value="NusB-like_sf"/>
</dbReference>
<dbReference type="Pfam" id="PF01189">
    <property type="entry name" value="Methyltr_RsmB-F"/>
    <property type="match status" value="1"/>
</dbReference>
<keyword evidence="4 5" id="KW-0694">RNA-binding</keyword>
<dbReference type="PANTHER" id="PTHR22807">
    <property type="entry name" value="NOP2 YEAST -RELATED NOL1/NOP2/FMU SUN DOMAIN-CONTAINING"/>
    <property type="match status" value="1"/>
</dbReference>